<reference evidence="2 3" key="1">
    <citation type="journal article" date="2015" name="Int. J. Syst. Evol. Microbiol.">
        <title>Aestuariivita atlantica sp. nov., isolated from deep sea sediment of the Atlantic Ocean.</title>
        <authorList>
            <person name="Li G."/>
            <person name="Lai Q."/>
            <person name="Du Y."/>
            <person name="Liu X."/>
            <person name="Sun F."/>
            <person name="Shao Z."/>
        </authorList>
    </citation>
    <scope>NUCLEOTIDE SEQUENCE [LARGE SCALE GENOMIC DNA]</scope>
    <source>
        <strain evidence="2 3">22II-S11-z3</strain>
    </source>
</reference>
<name>A0A0L1JVR6_9RHOB</name>
<dbReference type="InterPro" id="IPR046705">
    <property type="entry name" value="DUF6778"/>
</dbReference>
<feature type="signal peptide" evidence="1">
    <location>
        <begin position="1"/>
        <end position="23"/>
    </location>
</feature>
<comment type="caution">
    <text evidence="2">The sequence shown here is derived from an EMBL/GenBank/DDBJ whole genome shotgun (WGS) entry which is preliminary data.</text>
</comment>
<evidence type="ECO:0000256" key="1">
    <source>
        <dbReference type="SAM" id="SignalP"/>
    </source>
</evidence>
<sequence>MMSKWMRAGAVAAFALLTTGAEAQTSLGTAYGMTQQAMVQSRVTAHLPHSQMQVAGLFEDSLDRVLPLWKVSRPVRLDVTVLRFPDTTTNVKRPQTIAFRLQPVDPHTGRLVGASRTVRMKLRAGQQLNLDRRTLVHWIAGRIIDELDTMGARL</sequence>
<keyword evidence="3" id="KW-1185">Reference proteome</keyword>
<dbReference type="Proteomes" id="UP000036938">
    <property type="component" value="Unassembled WGS sequence"/>
</dbReference>
<feature type="chain" id="PRO_5005553969" description="Lipoprotein" evidence="1">
    <location>
        <begin position="24"/>
        <end position="154"/>
    </location>
</feature>
<dbReference type="AlphaFoldDB" id="A0A0L1JVR6"/>
<organism evidence="2 3">
    <name type="scientific">Pseudaestuariivita atlantica</name>
    <dbReference type="NCBI Taxonomy" id="1317121"/>
    <lineage>
        <taxon>Bacteria</taxon>
        <taxon>Pseudomonadati</taxon>
        <taxon>Pseudomonadota</taxon>
        <taxon>Alphaproteobacteria</taxon>
        <taxon>Rhodobacterales</taxon>
        <taxon>Paracoccaceae</taxon>
        <taxon>Pseudaestuariivita</taxon>
    </lineage>
</organism>
<keyword evidence="1" id="KW-0732">Signal</keyword>
<evidence type="ECO:0000313" key="3">
    <source>
        <dbReference type="Proteomes" id="UP000036938"/>
    </source>
</evidence>
<dbReference type="STRING" id="1317121.ATO11_02355"/>
<protein>
    <recommendedName>
        <fullName evidence="4">Lipoprotein</fullName>
    </recommendedName>
</protein>
<dbReference type="Pfam" id="PF20569">
    <property type="entry name" value="DUF6778"/>
    <property type="match status" value="1"/>
</dbReference>
<evidence type="ECO:0000313" key="2">
    <source>
        <dbReference type="EMBL" id="KNG95463.1"/>
    </source>
</evidence>
<dbReference type="EMBL" id="AQQZ01000001">
    <property type="protein sequence ID" value="KNG95463.1"/>
    <property type="molecule type" value="Genomic_DNA"/>
</dbReference>
<proteinExistence type="predicted"/>
<evidence type="ECO:0008006" key="4">
    <source>
        <dbReference type="Google" id="ProtNLM"/>
    </source>
</evidence>
<gene>
    <name evidence="2" type="ORF">ATO11_02355</name>
</gene>
<accession>A0A0L1JVR6</accession>